<proteinExistence type="predicted"/>
<feature type="compositionally biased region" description="Low complexity" evidence="4">
    <location>
        <begin position="1"/>
        <end position="17"/>
    </location>
</feature>
<evidence type="ECO:0000256" key="3">
    <source>
        <dbReference type="PROSITE-ProRule" id="PRU00176"/>
    </source>
</evidence>
<dbReference type="AlphaFoldDB" id="A0A6V7PC52"/>
<gene>
    <name evidence="6" type="ORF">CB5_LOCUS11399</name>
</gene>
<evidence type="ECO:0000256" key="2">
    <source>
        <dbReference type="ARBA" id="ARBA00022884"/>
    </source>
</evidence>
<evidence type="ECO:0000313" key="6">
    <source>
        <dbReference type="EMBL" id="CAD1828188.1"/>
    </source>
</evidence>
<reference evidence="6" key="1">
    <citation type="submission" date="2020-07" db="EMBL/GenBank/DDBJ databases">
        <authorList>
            <person name="Lin J."/>
        </authorList>
    </citation>
    <scope>NUCLEOTIDE SEQUENCE</scope>
</reference>
<dbReference type="Gene3D" id="3.30.70.330">
    <property type="match status" value="2"/>
</dbReference>
<evidence type="ECO:0000259" key="5">
    <source>
        <dbReference type="PROSITE" id="PS50102"/>
    </source>
</evidence>
<sequence>MEEASSSSSSSSSSPSPRAAPWMQIAVRGVPLSASEEDLKNHFGRYGQVEVSRFSIWLRQRRIEAYNLPPGTTSSQFRAYFEEFGTVTEAVVGPDGSGYVVFKWDESLRKVLRKKLQLFYGTEEAFLVANAAQHELAGATSSAAPYARGVAYIPTRPVYTDSTPIATTPYDALYTLSYNQPTTAIPHAYGAPTLHSPASAIPHAYSAPTTSFGTPTSSYNRPISVITYAYGAPSISPYGIPSTSFYNRPTTATPHVSSAPTLLSTLYTPSYNHPASAIPHAYSAPTTPFGIPMSSYNRPISVTTYAYGAPSISPYGVPSTSFYNRPTTAAPHVSSAPTLLSTHYTPSYNQPASAIPHAYSAPTTPFGTPTSSYNRPISVTTYAYGAPSISPYGVPSTSFYNRPTTATPHVSSTPTPPLGTLYTPSHNRSASAIPHAYSKPHSKTPQIEDTAVARRALNLDEKDNNNIDGHKTDKNNSRPRGFGFVTFETEESAHEALKNQFHEMRPDKKVEVKKAIPKIEGNIRCDNNNNNNNNNNGVSGSNNNNINTNGRKHNPGIRKFPPDENGSASIHREL</sequence>
<dbReference type="PANTHER" id="PTHR48032">
    <property type="entry name" value="RNA-BINDING PROTEIN MUSASHI HOMOLOG RBP6"/>
    <property type="match status" value="1"/>
</dbReference>
<dbReference type="Pfam" id="PF00076">
    <property type="entry name" value="RRM_1"/>
    <property type="match status" value="2"/>
</dbReference>
<feature type="compositionally biased region" description="Basic and acidic residues" evidence="4">
    <location>
        <begin position="460"/>
        <end position="476"/>
    </location>
</feature>
<dbReference type="CDD" id="cd00590">
    <property type="entry name" value="RRM_SF"/>
    <property type="match status" value="1"/>
</dbReference>
<feature type="domain" description="RRM" evidence="5">
    <location>
        <begin position="406"/>
        <end position="517"/>
    </location>
</feature>
<keyword evidence="2 3" id="KW-0694">RNA-binding</keyword>
<dbReference type="GO" id="GO:0006417">
    <property type="term" value="P:regulation of translation"/>
    <property type="evidence" value="ECO:0007669"/>
    <property type="project" value="TreeGrafter"/>
</dbReference>
<evidence type="ECO:0000256" key="1">
    <source>
        <dbReference type="ARBA" id="ARBA00022737"/>
    </source>
</evidence>
<dbReference type="InterPro" id="IPR035979">
    <property type="entry name" value="RBD_domain_sf"/>
</dbReference>
<protein>
    <recommendedName>
        <fullName evidence="5">RRM domain-containing protein</fullName>
    </recommendedName>
</protein>
<accession>A0A6V7PC52</accession>
<dbReference type="EMBL" id="LR862147">
    <property type="protein sequence ID" value="CAD1828188.1"/>
    <property type="molecule type" value="Genomic_DNA"/>
</dbReference>
<keyword evidence="1" id="KW-0677">Repeat</keyword>
<dbReference type="GO" id="GO:0003729">
    <property type="term" value="F:mRNA binding"/>
    <property type="evidence" value="ECO:0007669"/>
    <property type="project" value="TreeGrafter"/>
</dbReference>
<organism evidence="6">
    <name type="scientific">Ananas comosus var. bracteatus</name>
    <name type="common">red pineapple</name>
    <dbReference type="NCBI Taxonomy" id="296719"/>
    <lineage>
        <taxon>Eukaryota</taxon>
        <taxon>Viridiplantae</taxon>
        <taxon>Streptophyta</taxon>
        <taxon>Embryophyta</taxon>
        <taxon>Tracheophyta</taxon>
        <taxon>Spermatophyta</taxon>
        <taxon>Magnoliopsida</taxon>
        <taxon>Liliopsida</taxon>
        <taxon>Poales</taxon>
        <taxon>Bromeliaceae</taxon>
        <taxon>Bromelioideae</taxon>
        <taxon>Ananas</taxon>
    </lineage>
</organism>
<feature type="region of interest" description="Disordered" evidence="4">
    <location>
        <begin position="1"/>
        <end position="20"/>
    </location>
</feature>
<feature type="domain" description="RRM" evidence="5">
    <location>
        <begin position="61"/>
        <end position="123"/>
    </location>
</feature>
<feature type="region of interest" description="Disordered" evidence="4">
    <location>
        <begin position="522"/>
        <end position="574"/>
    </location>
</feature>
<feature type="region of interest" description="Disordered" evidence="4">
    <location>
        <begin position="460"/>
        <end position="480"/>
    </location>
</feature>
<dbReference type="SUPFAM" id="SSF54928">
    <property type="entry name" value="RNA-binding domain, RBD"/>
    <property type="match status" value="2"/>
</dbReference>
<name>A0A6V7PC52_ANACO</name>
<dbReference type="InterPro" id="IPR000504">
    <property type="entry name" value="RRM_dom"/>
</dbReference>
<feature type="compositionally biased region" description="Low complexity" evidence="4">
    <location>
        <begin position="527"/>
        <end position="549"/>
    </location>
</feature>
<dbReference type="PROSITE" id="PS50102">
    <property type="entry name" value="RRM"/>
    <property type="match status" value="2"/>
</dbReference>
<evidence type="ECO:0000256" key="4">
    <source>
        <dbReference type="SAM" id="MobiDB-lite"/>
    </source>
</evidence>
<dbReference type="PANTHER" id="PTHR48032:SF6">
    <property type="entry name" value="RNA-BINDING (RRM_RBD_RNP MOTIFS) FAMILY PROTEIN"/>
    <property type="match status" value="1"/>
</dbReference>
<dbReference type="InterPro" id="IPR012677">
    <property type="entry name" value="Nucleotide-bd_a/b_plait_sf"/>
</dbReference>